<evidence type="ECO:0000313" key="3">
    <source>
        <dbReference type="Proteomes" id="UP000604825"/>
    </source>
</evidence>
<keyword evidence="3" id="KW-1185">Reference proteome</keyword>
<gene>
    <name evidence="2" type="ORF">NCGR_LOCUS27947</name>
</gene>
<dbReference type="AlphaFoldDB" id="A0A811PCZ5"/>
<keyword evidence="1" id="KW-1133">Transmembrane helix</keyword>
<sequence>MSMHAQVTAVDWVWWIGLLLGVIPLLALAVWHNNDVCHYAFFALKRWRRRARLPPGHMGLPFVGESLWLLWYYKLAAAPTASPTPGGGATTPGAARATQQVRPQVLLGWHLRHPLARAGARGPLLRGQRRGQPARQAPRVHPRHHQPLWAITEVIQPRLVAALRSWADKGTISAATEIKKVTFENICKMFVSRDPSPLTDKISMVVCFHETRAHDVGQATRARAKQSRMPGCAPTSG</sequence>
<comment type="caution">
    <text evidence="2">The sequence shown here is derived from an EMBL/GenBank/DDBJ whole genome shotgun (WGS) entry which is preliminary data.</text>
</comment>
<feature type="transmembrane region" description="Helical" evidence="1">
    <location>
        <begin position="12"/>
        <end position="32"/>
    </location>
</feature>
<dbReference type="EMBL" id="CAJGYO010000007">
    <property type="protein sequence ID" value="CAD6242480.1"/>
    <property type="molecule type" value="Genomic_DNA"/>
</dbReference>
<dbReference type="Proteomes" id="UP000604825">
    <property type="component" value="Unassembled WGS sequence"/>
</dbReference>
<keyword evidence="1" id="KW-0812">Transmembrane</keyword>
<organism evidence="2 3">
    <name type="scientific">Miscanthus lutarioriparius</name>
    <dbReference type="NCBI Taxonomy" id="422564"/>
    <lineage>
        <taxon>Eukaryota</taxon>
        <taxon>Viridiplantae</taxon>
        <taxon>Streptophyta</taxon>
        <taxon>Embryophyta</taxon>
        <taxon>Tracheophyta</taxon>
        <taxon>Spermatophyta</taxon>
        <taxon>Magnoliopsida</taxon>
        <taxon>Liliopsida</taxon>
        <taxon>Poales</taxon>
        <taxon>Poaceae</taxon>
        <taxon>PACMAD clade</taxon>
        <taxon>Panicoideae</taxon>
        <taxon>Andropogonodae</taxon>
        <taxon>Andropogoneae</taxon>
        <taxon>Saccharinae</taxon>
        <taxon>Miscanthus</taxon>
    </lineage>
</organism>
<evidence type="ECO:0000256" key="1">
    <source>
        <dbReference type="SAM" id="Phobius"/>
    </source>
</evidence>
<keyword evidence="1" id="KW-0472">Membrane</keyword>
<proteinExistence type="predicted"/>
<name>A0A811PCZ5_9POAL</name>
<protein>
    <submittedName>
        <fullName evidence="2">Uncharacterized protein</fullName>
    </submittedName>
</protein>
<evidence type="ECO:0000313" key="2">
    <source>
        <dbReference type="EMBL" id="CAD6242480.1"/>
    </source>
</evidence>
<accession>A0A811PCZ5</accession>
<reference evidence="2" key="1">
    <citation type="submission" date="2020-10" db="EMBL/GenBank/DDBJ databases">
        <authorList>
            <person name="Han B."/>
            <person name="Lu T."/>
            <person name="Zhao Q."/>
            <person name="Huang X."/>
            <person name="Zhao Y."/>
        </authorList>
    </citation>
    <scope>NUCLEOTIDE SEQUENCE</scope>
</reference>